<name>A0AA39ZBG5_9PEZI</name>
<evidence type="ECO:0000313" key="3">
    <source>
        <dbReference type="EMBL" id="KAK0667904.1"/>
    </source>
</evidence>
<feature type="region of interest" description="Disordered" evidence="1">
    <location>
        <begin position="294"/>
        <end position="364"/>
    </location>
</feature>
<keyword evidence="4" id="KW-1185">Reference proteome</keyword>
<evidence type="ECO:0000256" key="2">
    <source>
        <dbReference type="SAM" id="SignalP"/>
    </source>
</evidence>
<dbReference type="EMBL" id="JAULSY010000064">
    <property type="protein sequence ID" value="KAK0667904.1"/>
    <property type="molecule type" value="Genomic_DNA"/>
</dbReference>
<keyword evidence="2" id="KW-0732">Signal</keyword>
<feature type="compositionally biased region" description="Basic residues" evidence="1">
    <location>
        <begin position="352"/>
        <end position="364"/>
    </location>
</feature>
<proteinExistence type="predicted"/>
<dbReference type="AlphaFoldDB" id="A0AA39ZBG5"/>
<comment type="caution">
    <text evidence="3">The sequence shown here is derived from an EMBL/GenBank/DDBJ whole genome shotgun (WGS) entry which is preliminary data.</text>
</comment>
<dbReference type="Proteomes" id="UP001174997">
    <property type="component" value="Unassembled WGS sequence"/>
</dbReference>
<accession>A0AA39ZBG5</accession>
<evidence type="ECO:0000313" key="4">
    <source>
        <dbReference type="Proteomes" id="UP001174997"/>
    </source>
</evidence>
<sequence>MARTTLVKDLLVFLAFFTHYAVSVGPPDSMTERFTGLGFLDSGVSGGLNDMPRASYTMAQRSWGMLPLPCYDTAVTNGYCDPHDIDVWDVTYGDCEVPKIFCRCISSPMSIDTLAADFGYKIPVKARQWIDTVSSYPAPEGGCSAWNGGDHLNFFGDCTDKMSVWFHEVAHSLDCWTTPRPPSLPEAFCYSDTPTEWSNIVLNGTCVPDNYAKADWAESWAQVAVMSAWHANVGNVWNLGIGCMQAQMSKSIEQLAGLWPWVENATCDRWWDNDWEEICMGDVARDYGACDGENTQDSSARHGDGDNGGHNRQAVGKERSRTKGLPNDSDAWKKRKEGELARKLRAEERAGLRGRKTRSGGRRG</sequence>
<feature type="chain" id="PRO_5041248654" evidence="2">
    <location>
        <begin position="24"/>
        <end position="364"/>
    </location>
</feature>
<feature type="compositionally biased region" description="Basic and acidic residues" evidence="1">
    <location>
        <begin position="299"/>
        <end position="321"/>
    </location>
</feature>
<protein>
    <submittedName>
        <fullName evidence="3">Uncharacterized protein</fullName>
    </submittedName>
</protein>
<gene>
    <name evidence="3" type="ORF">QBC41DRAFT_227410</name>
</gene>
<feature type="compositionally biased region" description="Basic and acidic residues" evidence="1">
    <location>
        <begin position="330"/>
        <end position="351"/>
    </location>
</feature>
<feature type="signal peptide" evidence="2">
    <location>
        <begin position="1"/>
        <end position="23"/>
    </location>
</feature>
<evidence type="ECO:0000256" key="1">
    <source>
        <dbReference type="SAM" id="MobiDB-lite"/>
    </source>
</evidence>
<organism evidence="3 4">
    <name type="scientific">Cercophora samala</name>
    <dbReference type="NCBI Taxonomy" id="330535"/>
    <lineage>
        <taxon>Eukaryota</taxon>
        <taxon>Fungi</taxon>
        <taxon>Dikarya</taxon>
        <taxon>Ascomycota</taxon>
        <taxon>Pezizomycotina</taxon>
        <taxon>Sordariomycetes</taxon>
        <taxon>Sordariomycetidae</taxon>
        <taxon>Sordariales</taxon>
        <taxon>Lasiosphaeriaceae</taxon>
        <taxon>Cercophora</taxon>
    </lineage>
</organism>
<reference evidence="3" key="1">
    <citation type="submission" date="2023-06" db="EMBL/GenBank/DDBJ databases">
        <title>Genome-scale phylogeny and comparative genomics of the fungal order Sordariales.</title>
        <authorList>
            <consortium name="Lawrence Berkeley National Laboratory"/>
            <person name="Hensen N."/>
            <person name="Bonometti L."/>
            <person name="Westerberg I."/>
            <person name="Brannstrom I.O."/>
            <person name="Guillou S."/>
            <person name="Cros-Aarteil S."/>
            <person name="Calhoun S."/>
            <person name="Haridas S."/>
            <person name="Kuo A."/>
            <person name="Mondo S."/>
            <person name="Pangilinan J."/>
            <person name="Riley R."/>
            <person name="Labutti K."/>
            <person name="Andreopoulos B."/>
            <person name="Lipzen A."/>
            <person name="Chen C."/>
            <person name="Yanf M."/>
            <person name="Daum C."/>
            <person name="Ng V."/>
            <person name="Clum A."/>
            <person name="Steindorff A."/>
            <person name="Ohm R."/>
            <person name="Martin F."/>
            <person name="Silar P."/>
            <person name="Natvig D."/>
            <person name="Lalanne C."/>
            <person name="Gautier V."/>
            <person name="Ament-Velasquez S.L."/>
            <person name="Kruys A."/>
            <person name="Hutchinson M.I."/>
            <person name="Powell A.J."/>
            <person name="Barry K."/>
            <person name="Miller A.N."/>
            <person name="Grigoriev I.V."/>
            <person name="Debuchy R."/>
            <person name="Gladieux P."/>
            <person name="Thoren M.H."/>
            <person name="Johannesson H."/>
        </authorList>
    </citation>
    <scope>NUCLEOTIDE SEQUENCE</scope>
    <source>
        <strain evidence="3">CBS 307.81</strain>
    </source>
</reference>